<reference evidence="2 3" key="1">
    <citation type="submission" date="2015-08" db="EMBL/GenBank/DDBJ databases">
        <title>Genome sequence of Streptococcus phocae subsp. phocae ATCC 51973T isolated from liver specimen obtained from seal.</title>
        <authorList>
            <person name="Avendano-Herrera R."/>
        </authorList>
    </citation>
    <scope>NUCLEOTIDE SEQUENCE [LARGE SCALE GENOMIC DNA]</scope>
    <source>
        <strain evidence="2 3">ATCC 51973</strain>
    </source>
</reference>
<feature type="transmembrane region" description="Helical" evidence="1">
    <location>
        <begin position="94"/>
        <end position="112"/>
    </location>
</feature>
<feature type="transmembrane region" description="Helical" evidence="1">
    <location>
        <begin position="245"/>
        <end position="268"/>
    </location>
</feature>
<feature type="transmembrane region" description="Helical" evidence="1">
    <location>
        <begin position="157"/>
        <end position="174"/>
    </location>
</feature>
<proteinExistence type="predicted"/>
<comment type="caution">
    <text evidence="2">The sequence shown here is derived from an EMBL/GenBank/DDBJ whole genome shotgun (WGS) entry which is preliminary data.</text>
</comment>
<accession>A0A0P6S7H0</accession>
<dbReference type="SUPFAM" id="SSF158560">
    <property type="entry name" value="BH3980-like"/>
    <property type="match status" value="1"/>
</dbReference>
<dbReference type="PATRIC" id="fig|119224.3.peg.675"/>
<name>A0A0P6S7H0_9STRE</name>
<protein>
    <submittedName>
        <fullName evidence="2">Uncharacterized protein</fullName>
    </submittedName>
</protein>
<evidence type="ECO:0000313" key="3">
    <source>
        <dbReference type="Proteomes" id="UP000049578"/>
    </source>
</evidence>
<dbReference type="RefSeq" id="WP_054278877.1">
    <property type="nucleotide sequence ID" value="NZ_LHQM01000022.1"/>
</dbReference>
<keyword evidence="3" id="KW-1185">Reference proteome</keyword>
<evidence type="ECO:0000313" key="2">
    <source>
        <dbReference type="EMBL" id="KPJ22244.1"/>
    </source>
</evidence>
<feature type="transmembrane region" description="Helical" evidence="1">
    <location>
        <begin position="186"/>
        <end position="206"/>
    </location>
</feature>
<sequence length="271" mass="31371">MTTQTKHDMQLTETILKELTPENQTYFERIQEDMLLAALLRDEKSIRRQLYDMAVDLRAAQADGQTAQDFFGRHPQEMARDIVANSPFISIRDLLRLVGLIGLCAYGCQLLLTFSETGVLTMNALKFLLLTGFNFIAIILIFRLLKRYRYQESKLKWGLGVIYLLINIILVYLSRSKLPGLSFLEFTVPSPWDLLSVFTILVILIVSKWQHRYFRPFSLPLLMFFVVACIRKASQSGLISGEQWIVWLPMSMMVLGVLGFYGWSLWLFHKD</sequence>
<dbReference type="STRING" id="119224.AKK44_05645"/>
<dbReference type="AlphaFoldDB" id="A0A0P6S7H0"/>
<evidence type="ECO:0000256" key="1">
    <source>
        <dbReference type="SAM" id="Phobius"/>
    </source>
</evidence>
<dbReference type="EMBL" id="LHQM01000022">
    <property type="protein sequence ID" value="KPJ22244.1"/>
    <property type="molecule type" value="Genomic_DNA"/>
</dbReference>
<organism evidence="2 3">
    <name type="scientific">Streptococcus phocae</name>
    <dbReference type="NCBI Taxonomy" id="119224"/>
    <lineage>
        <taxon>Bacteria</taxon>
        <taxon>Bacillati</taxon>
        <taxon>Bacillota</taxon>
        <taxon>Bacilli</taxon>
        <taxon>Lactobacillales</taxon>
        <taxon>Streptococcaceae</taxon>
        <taxon>Streptococcus</taxon>
    </lineage>
</organism>
<gene>
    <name evidence="2" type="ORF">AKK44_05645</name>
</gene>
<feature type="transmembrane region" description="Helical" evidence="1">
    <location>
        <begin position="213"/>
        <end position="233"/>
    </location>
</feature>
<keyword evidence="1" id="KW-0472">Membrane</keyword>
<keyword evidence="1" id="KW-1133">Transmembrane helix</keyword>
<dbReference type="Proteomes" id="UP000049578">
    <property type="component" value="Unassembled WGS sequence"/>
</dbReference>
<keyword evidence="1" id="KW-0812">Transmembrane</keyword>
<feature type="transmembrane region" description="Helical" evidence="1">
    <location>
        <begin position="124"/>
        <end position="145"/>
    </location>
</feature>